<accession>A0A4Y8CWR9</accession>
<evidence type="ECO:0000313" key="1">
    <source>
        <dbReference type="EMBL" id="TEY53401.1"/>
    </source>
</evidence>
<evidence type="ECO:0000313" key="2">
    <source>
        <dbReference type="Proteomes" id="UP000297299"/>
    </source>
</evidence>
<reference evidence="1 2" key="1">
    <citation type="submission" date="2017-11" db="EMBL/GenBank/DDBJ databases">
        <title>Comparative genomics of Botrytis spp.</title>
        <authorList>
            <person name="Valero-Jimenez C.A."/>
            <person name="Tapia P."/>
            <person name="Veloso J."/>
            <person name="Silva-Moreno E."/>
            <person name="Staats M."/>
            <person name="Valdes J.H."/>
            <person name="Van Kan J.A.L."/>
        </authorList>
    </citation>
    <scope>NUCLEOTIDE SEQUENCE [LARGE SCALE GENOMIC DNA]</scope>
    <source>
        <strain evidence="1 2">MUCL2830</strain>
    </source>
</reference>
<comment type="caution">
    <text evidence="1">The sequence shown here is derived from an EMBL/GenBank/DDBJ whole genome shotgun (WGS) entry which is preliminary data.</text>
</comment>
<name>A0A4Y8CWR9_9HELO</name>
<dbReference type="OrthoDB" id="3557255at2759"/>
<gene>
    <name evidence="1" type="ORF">BOTCAL_0248g00190</name>
</gene>
<protein>
    <submittedName>
        <fullName evidence="1">Uncharacterized protein</fullName>
    </submittedName>
</protein>
<proteinExistence type="predicted"/>
<dbReference type="Proteomes" id="UP000297299">
    <property type="component" value="Unassembled WGS sequence"/>
</dbReference>
<dbReference type="AlphaFoldDB" id="A0A4Y8CWR9"/>
<dbReference type="EMBL" id="PHWZ01000247">
    <property type="protein sequence ID" value="TEY53401.1"/>
    <property type="molecule type" value="Genomic_DNA"/>
</dbReference>
<organism evidence="1 2">
    <name type="scientific">Botryotinia calthae</name>
    <dbReference type="NCBI Taxonomy" id="38488"/>
    <lineage>
        <taxon>Eukaryota</taxon>
        <taxon>Fungi</taxon>
        <taxon>Dikarya</taxon>
        <taxon>Ascomycota</taxon>
        <taxon>Pezizomycotina</taxon>
        <taxon>Leotiomycetes</taxon>
        <taxon>Helotiales</taxon>
        <taxon>Sclerotiniaceae</taxon>
        <taxon>Botryotinia</taxon>
    </lineage>
</organism>
<sequence>MSIWHQPGSIPALPVYVGTTNKSVKAQSPVQESVHDEKDHGLQAFANSRGCQKETMVNGRWYKGQ</sequence>
<keyword evidence="2" id="KW-1185">Reference proteome</keyword>